<dbReference type="Proteomes" id="UP000093807">
    <property type="component" value="Unassembled WGS sequence"/>
</dbReference>
<dbReference type="EMBL" id="JMTM01000017">
    <property type="protein sequence ID" value="OAZ04686.1"/>
    <property type="molecule type" value="Genomic_DNA"/>
</dbReference>
<dbReference type="PATRIC" id="fig|29536.5.peg.558"/>
<dbReference type="OrthoDB" id="1375583at2"/>
<dbReference type="AlphaFoldDB" id="A0A199XTX4"/>
<sequence length="117" mass="13717">MTSIQLKKCTRDEIEVLREQINAFIQKRTEKQISKGKGNFDFYVSCILMDILRQLSLKLRNKIELSFKNCISVRMTVFEATALLLVCNWEIAFLNAYQKNVLLKTRNNIDQQLTNLN</sequence>
<keyword evidence="2" id="KW-1185">Reference proteome</keyword>
<comment type="caution">
    <text evidence="1">The sequence shown here is derived from an EMBL/GenBank/DDBJ whole genome shotgun (WGS) entry which is preliminary data.</text>
</comment>
<evidence type="ECO:0000313" key="2">
    <source>
        <dbReference type="Proteomes" id="UP000093807"/>
    </source>
</evidence>
<gene>
    <name evidence="1" type="ORF">FLB_05330</name>
</gene>
<proteinExistence type="predicted"/>
<reference evidence="1 2" key="1">
    <citation type="submission" date="2016-06" db="EMBL/GenBank/DDBJ databases">
        <title>Draft genome sequence of Flavobacterium succinicans strain DD5b.</title>
        <authorList>
            <person name="Poehlein A."/>
            <person name="Daniel R."/>
            <person name="Simeonova D.D."/>
        </authorList>
    </citation>
    <scope>NUCLEOTIDE SEQUENCE [LARGE SCALE GENOMIC DNA]</scope>
    <source>
        <strain evidence="1 2">DD5b</strain>
    </source>
</reference>
<accession>A0A199XTX4</accession>
<evidence type="ECO:0000313" key="1">
    <source>
        <dbReference type="EMBL" id="OAZ04686.1"/>
    </source>
</evidence>
<dbReference type="RefSeq" id="WP_064714412.1">
    <property type="nucleotide sequence ID" value="NZ_JMTM01000017.1"/>
</dbReference>
<protein>
    <submittedName>
        <fullName evidence="1">Uncharacterized protein</fullName>
    </submittedName>
</protein>
<name>A0A199XTX4_9FLAO</name>
<organism evidence="1 2">
    <name type="scientific">Flavobacterium succinicans</name>
    <dbReference type="NCBI Taxonomy" id="29536"/>
    <lineage>
        <taxon>Bacteria</taxon>
        <taxon>Pseudomonadati</taxon>
        <taxon>Bacteroidota</taxon>
        <taxon>Flavobacteriia</taxon>
        <taxon>Flavobacteriales</taxon>
        <taxon>Flavobacteriaceae</taxon>
        <taxon>Flavobacterium</taxon>
    </lineage>
</organism>